<dbReference type="EMBL" id="ML119052">
    <property type="protein sequence ID" value="ROT41655.1"/>
    <property type="molecule type" value="Genomic_DNA"/>
</dbReference>
<reference evidence="2 3" key="1">
    <citation type="journal article" date="2018" name="Mol. Ecol.">
        <title>The obligate alkalophilic soda-lake fungus Sodiomyces alkalinus has shifted to a protein diet.</title>
        <authorList>
            <person name="Grum-Grzhimaylo A.A."/>
            <person name="Falkoski D.L."/>
            <person name="van den Heuvel J."/>
            <person name="Valero-Jimenez C.A."/>
            <person name="Min B."/>
            <person name="Choi I.G."/>
            <person name="Lipzen A."/>
            <person name="Daum C.G."/>
            <person name="Aanen D.K."/>
            <person name="Tsang A."/>
            <person name="Henrissat B."/>
            <person name="Bilanenko E.N."/>
            <person name="de Vries R.P."/>
            <person name="van Kan J.A.L."/>
            <person name="Grigoriev I.V."/>
            <person name="Debets A.J.M."/>
        </authorList>
    </citation>
    <scope>NUCLEOTIDE SEQUENCE [LARGE SCALE GENOMIC DNA]</scope>
    <source>
        <strain evidence="2 3">F11</strain>
    </source>
</reference>
<keyword evidence="1" id="KW-0812">Transmembrane</keyword>
<dbReference type="RefSeq" id="XP_028469461.1">
    <property type="nucleotide sequence ID" value="XM_028606659.1"/>
</dbReference>
<gene>
    <name evidence="2" type="ORF">SODALDRAFT_125168</name>
</gene>
<proteinExistence type="predicted"/>
<protein>
    <submittedName>
        <fullName evidence="2">Uncharacterized protein</fullName>
    </submittedName>
</protein>
<keyword evidence="3" id="KW-1185">Reference proteome</keyword>
<dbReference type="Proteomes" id="UP000272025">
    <property type="component" value="Unassembled WGS sequence"/>
</dbReference>
<dbReference type="GeneID" id="39575137"/>
<evidence type="ECO:0000313" key="2">
    <source>
        <dbReference type="EMBL" id="ROT41655.1"/>
    </source>
</evidence>
<organism evidence="2 3">
    <name type="scientific">Sodiomyces alkalinus (strain CBS 110278 / VKM F-3762 / F11)</name>
    <name type="common">Alkaliphilic filamentous fungus</name>
    <dbReference type="NCBI Taxonomy" id="1314773"/>
    <lineage>
        <taxon>Eukaryota</taxon>
        <taxon>Fungi</taxon>
        <taxon>Dikarya</taxon>
        <taxon>Ascomycota</taxon>
        <taxon>Pezizomycotina</taxon>
        <taxon>Sordariomycetes</taxon>
        <taxon>Hypocreomycetidae</taxon>
        <taxon>Glomerellales</taxon>
        <taxon>Plectosphaerellaceae</taxon>
        <taxon>Sodiomyces</taxon>
    </lineage>
</organism>
<dbReference type="AlphaFoldDB" id="A0A3N2Q4V8"/>
<name>A0A3N2Q4V8_SODAK</name>
<sequence>MRMRPLPPPSVTYDHSISHMINLISHQPLRSVRRTASALLHRCLLIIYLTASIHIMSFFPSTTVAPLFSYAVCTGCLLPTNSPLMGPLQATARYEYLSTTAPARLLRSYQCLPVPF</sequence>
<accession>A0A3N2Q4V8</accession>
<feature type="transmembrane region" description="Helical" evidence="1">
    <location>
        <begin position="39"/>
        <end position="59"/>
    </location>
</feature>
<keyword evidence="1" id="KW-1133">Transmembrane helix</keyword>
<evidence type="ECO:0000256" key="1">
    <source>
        <dbReference type="SAM" id="Phobius"/>
    </source>
</evidence>
<evidence type="ECO:0000313" key="3">
    <source>
        <dbReference type="Proteomes" id="UP000272025"/>
    </source>
</evidence>
<keyword evidence="1" id="KW-0472">Membrane</keyword>